<name>A0ACB9GNZ5_9ASTR</name>
<organism evidence="1 2">
    <name type="scientific">Smallanthus sonchifolius</name>
    <dbReference type="NCBI Taxonomy" id="185202"/>
    <lineage>
        <taxon>Eukaryota</taxon>
        <taxon>Viridiplantae</taxon>
        <taxon>Streptophyta</taxon>
        <taxon>Embryophyta</taxon>
        <taxon>Tracheophyta</taxon>
        <taxon>Spermatophyta</taxon>
        <taxon>Magnoliopsida</taxon>
        <taxon>eudicotyledons</taxon>
        <taxon>Gunneridae</taxon>
        <taxon>Pentapetalae</taxon>
        <taxon>asterids</taxon>
        <taxon>campanulids</taxon>
        <taxon>Asterales</taxon>
        <taxon>Asteraceae</taxon>
        <taxon>Asteroideae</taxon>
        <taxon>Heliantheae alliance</taxon>
        <taxon>Millerieae</taxon>
        <taxon>Smallanthus</taxon>
    </lineage>
</organism>
<gene>
    <name evidence="1" type="ORF">L1987_44319</name>
</gene>
<reference evidence="2" key="1">
    <citation type="journal article" date="2022" name="Mol. Ecol. Resour.">
        <title>The genomes of chicory, endive, great burdock and yacon provide insights into Asteraceae palaeo-polyploidization history and plant inulin production.</title>
        <authorList>
            <person name="Fan W."/>
            <person name="Wang S."/>
            <person name="Wang H."/>
            <person name="Wang A."/>
            <person name="Jiang F."/>
            <person name="Liu H."/>
            <person name="Zhao H."/>
            <person name="Xu D."/>
            <person name="Zhang Y."/>
        </authorList>
    </citation>
    <scope>NUCLEOTIDE SEQUENCE [LARGE SCALE GENOMIC DNA]</scope>
    <source>
        <strain evidence="2">cv. Yunnan</strain>
    </source>
</reference>
<dbReference type="Proteomes" id="UP001056120">
    <property type="component" value="Linkage Group LG14"/>
</dbReference>
<dbReference type="EMBL" id="CM042031">
    <property type="protein sequence ID" value="KAI3785205.1"/>
    <property type="molecule type" value="Genomic_DNA"/>
</dbReference>
<evidence type="ECO:0000313" key="1">
    <source>
        <dbReference type="EMBL" id="KAI3785205.1"/>
    </source>
</evidence>
<proteinExistence type="predicted"/>
<protein>
    <submittedName>
        <fullName evidence="1">Uncharacterized protein</fullName>
    </submittedName>
</protein>
<comment type="caution">
    <text evidence="1">The sequence shown here is derived from an EMBL/GenBank/DDBJ whole genome shotgun (WGS) entry which is preliminary data.</text>
</comment>
<keyword evidence="2" id="KW-1185">Reference proteome</keyword>
<accession>A0ACB9GNZ5</accession>
<reference evidence="1 2" key="2">
    <citation type="journal article" date="2022" name="Mol. Ecol. Resour.">
        <title>The genomes of chicory, endive, great burdock and yacon provide insights into Asteraceae paleo-polyploidization history and plant inulin production.</title>
        <authorList>
            <person name="Fan W."/>
            <person name="Wang S."/>
            <person name="Wang H."/>
            <person name="Wang A."/>
            <person name="Jiang F."/>
            <person name="Liu H."/>
            <person name="Zhao H."/>
            <person name="Xu D."/>
            <person name="Zhang Y."/>
        </authorList>
    </citation>
    <scope>NUCLEOTIDE SEQUENCE [LARGE SCALE GENOMIC DNA]</scope>
    <source>
        <strain evidence="2">cv. Yunnan</strain>
        <tissue evidence="1">Leaves</tissue>
    </source>
</reference>
<evidence type="ECO:0000313" key="2">
    <source>
        <dbReference type="Proteomes" id="UP001056120"/>
    </source>
</evidence>
<sequence length="173" mass="19976">MFFAVFSLRPGRILTTELEVEEADEEDCPHRTSIKPFLVDSNFHTHLKKQTTHLSLFNSQQMAFSTDLNCTMTTTEGRLSNFSECSSLSSVSDHEEFARMNSDRGSINRSRSRSQKWKRLMKKLVKESKKSFYGSSKPSVFSYDAVSYSLNFDDGNHRNEYYSYQSRCSSQVL</sequence>